<evidence type="ECO:0000259" key="4">
    <source>
        <dbReference type="PROSITE" id="PS50930"/>
    </source>
</evidence>
<evidence type="ECO:0000313" key="5">
    <source>
        <dbReference type="EMBL" id="MDT0583791.1"/>
    </source>
</evidence>
<evidence type="ECO:0000256" key="1">
    <source>
        <dbReference type="ARBA" id="ARBA00023012"/>
    </source>
</evidence>
<dbReference type="Gene3D" id="3.40.50.2300">
    <property type="match status" value="1"/>
</dbReference>
<dbReference type="PROSITE" id="PS50930">
    <property type="entry name" value="HTH_LYTTR"/>
    <property type="match status" value="1"/>
</dbReference>
<dbReference type="InterPro" id="IPR001789">
    <property type="entry name" value="Sig_transdc_resp-reg_receiver"/>
</dbReference>
<dbReference type="EMBL" id="JAVRIE010000006">
    <property type="protein sequence ID" value="MDT0583791.1"/>
    <property type="molecule type" value="Genomic_DNA"/>
</dbReference>
<dbReference type="InterPro" id="IPR007492">
    <property type="entry name" value="LytTR_DNA-bd_dom"/>
</dbReference>
<dbReference type="PANTHER" id="PTHR37299:SF1">
    <property type="entry name" value="STAGE 0 SPORULATION PROTEIN A HOMOLOG"/>
    <property type="match status" value="1"/>
</dbReference>
<sequence length="251" mass="28847">MLNILIADDEHLARETLKLLLSEIPYIGKVYEAKDGTEALKIAHEVDPDIVLLDVEMPGYSGLELAKHLPERSTVVFATAYNDYAVEAFELSAADYILKPFEDERFELAIERAAERVRDKESQHFQSLQEAFQQLLRERQSEYRKRLVIKDPGRIRLIDVETINYIAGAGNYAEIHLNDGKTVLHRETLCELEKQLDPSLFVRIHRSSIVQRKHVVELRPNDKGDYSVILDCGETLTLSRRNRAKLDELTC</sequence>
<dbReference type="Pfam" id="PF04397">
    <property type="entry name" value="LytTR"/>
    <property type="match status" value="1"/>
</dbReference>
<gene>
    <name evidence="5" type="ORF">RM544_14670</name>
</gene>
<dbReference type="GO" id="GO:0003677">
    <property type="term" value="F:DNA binding"/>
    <property type="evidence" value="ECO:0007669"/>
    <property type="project" value="UniProtKB-KW"/>
</dbReference>
<dbReference type="PROSITE" id="PS50110">
    <property type="entry name" value="RESPONSE_REGULATORY"/>
    <property type="match status" value="1"/>
</dbReference>
<keyword evidence="6" id="KW-1185">Reference proteome</keyword>
<protein>
    <submittedName>
        <fullName evidence="5">LytTR family DNA-binding domain-containing protein</fullName>
    </submittedName>
</protein>
<feature type="domain" description="HTH LytTR-type" evidence="4">
    <location>
        <begin position="147"/>
        <end position="251"/>
    </location>
</feature>
<feature type="domain" description="Response regulatory" evidence="3">
    <location>
        <begin position="3"/>
        <end position="114"/>
    </location>
</feature>
<dbReference type="PANTHER" id="PTHR37299">
    <property type="entry name" value="TRANSCRIPTIONAL REGULATOR-RELATED"/>
    <property type="match status" value="1"/>
</dbReference>
<keyword evidence="5" id="KW-0238">DNA-binding</keyword>
<comment type="caution">
    <text evidence="5">The sequence shown here is derived from an EMBL/GenBank/DDBJ whole genome shotgun (WGS) entry which is preliminary data.</text>
</comment>
<dbReference type="RefSeq" id="WP_311362554.1">
    <property type="nucleotide sequence ID" value="NZ_JAVRIE010000006.1"/>
</dbReference>
<organism evidence="5 6">
    <name type="scientific">Brumicola blandensis</name>
    <dbReference type="NCBI Taxonomy" id="3075611"/>
    <lineage>
        <taxon>Bacteria</taxon>
        <taxon>Pseudomonadati</taxon>
        <taxon>Pseudomonadota</taxon>
        <taxon>Gammaproteobacteria</taxon>
        <taxon>Alteromonadales</taxon>
        <taxon>Alteromonadaceae</taxon>
        <taxon>Brumicola</taxon>
    </lineage>
</organism>
<dbReference type="Pfam" id="PF00072">
    <property type="entry name" value="Response_reg"/>
    <property type="match status" value="1"/>
</dbReference>
<evidence type="ECO:0000313" key="6">
    <source>
        <dbReference type="Proteomes" id="UP001249020"/>
    </source>
</evidence>
<dbReference type="GO" id="GO:0000156">
    <property type="term" value="F:phosphorelay response regulator activity"/>
    <property type="evidence" value="ECO:0007669"/>
    <property type="project" value="InterPro"/>
</dbReference>
<dbReference type="SUPFAM" id="SSF52172">
    <property type="entry name" value="CheY-like"/>
    <property type="match status" value="1"/>
</dbReference>
<evidence type="ECO:0000259" key="3">
    <source>
        <dbReference type="PROSITE" id="PS50110"/>
    </source>
</evidence>
<keyword evidence="1" id="KW-0902">Two-component regulatory system</keyword>
<evidence type="ECO:0000256" key="2">
    <source>
        <dbReference type="PROSITE-ProRule" id="PRU00169"/>
    </source>
</evidence>
<dbReference type="Proteomes" id="UP001249020">
    <property type="component" value="Unassembled WGS sequence"/>
</dbReference>
<dbReference type="InterPro" id="IPR046947">
    <property type="entry name" value="LytR-like"/>
</dbReference>
<proteinExistence type="predicted"/>
<dbReference type="AlphaFoldDB" id="A0AAW8R6M1"/>
<feature type="modified residue" description="4-aspartylphosphate" evidence="2">
    <location>
        <position position="54"/>
    </location>
</feature>
<dbReference type="InterPro" id="IPR011006">
    <property type="entry name" value="CheY-like_superfamily"/>
</dbReference>
<dbReference type="Gene3D" id="2.40.50.1020">
    <property type="entry name" value="LytTr DNA-binding domain"/>
    <property type="match status" value="1"/>
</dbReference>
<reference evidence="5 6" key="1">
    <citation type="submission" date="2023-09" db="EMBL/GenBank/DDBJ databases">
        <authorList>
            <person name="Rey-Velasco X."/>
        </authorList>
    </citation>
    <scope>NUCLEOTIDE SEQUENCE [LARGE SCALE GENOMIC DNA]</scope>
    <source>
        <strain evidence="5 6">W409</strain>
    </source>
</reference>
<dbReference type="SMART" id="SM00850">
    <property type="entry name" value="LytTR"/>
    <property type="match status" value="1"/>
</dbReference>
<keyword evidence="2" id="KW-0597">Phosphoprotein</keyword>
<dbReference type="SMART" id="SM00448">
    <property type="entry name" value="REC"/>
    <property type="match status" value="1"/>
</dbReference>
<accession>A0AAW8R6M1</accession>
<name>A0AAW8R6M1_9ALTE</name>